<keyword evidence="3" id="KW-0732">Signal</keyword>
<dbReference type="InterPro" id="IPR001775">
    <property type="entry name" value="GspD/PilQ"/>
</dbReference>
<dbReference type="GO" id="GO:0030246">
    <property type="term" value="F:carbohydrate binding"/>
    <property type="evidence" value="ECO:0007669"/>
    <property type="project" value="InterPro"/>
</dbReference>
<dbReference type="PROSITE" id="PS50005">
    <property type="entry name" value="TPR"/>
    <property type="match status" value="2"/>
</dbReference>
<dbReference type="Gene3D" id="1.25.40.10">
    <property type="entry name" value="Tetratricopeptide repeat domain"/>
    <property type="match status" value="1"/>
</dbReference>
<dbReference type="CDD" id="cd08547">
    <property type="entry name" value="Type_II_cohesin"/>
    <property type="match status" value="1"/>
</dbReference>
<dbReference type="SUPFAM" id="SSF49384">
    <property type="entry name" value="Carbohydrate-binding domain"/>
    <property type="match status" value="1"/>
</dbReference>
<evidence type="ECO:0000256" key="2">
    <source>
        <dbReference type="ARBA" id="ARBA00022448"/>
    </source>
</evidence>
<gene>
    <name evidence="13" type="ORF">MNODULE_11780</name>
</gene>
<proteinExistence type="inferred from homology"/>
<feature type="domain" description="Secretin/TonB short N-terminal" evidence="12">
    <location>
        <begin position="212"/>
        <end position="262"/>
    </location>
</feature>
<dbReference type="PRINTS" id="PR00811">
    <property type="entry name" value="BCTERIALGSPD"/>
</dbReference>
<keyword evidence="4" id="KW-0677">Repeat</keyword>
<name>A0A7X6DQC3_9BACT</name>
<dbReference type="PROSITE" id="PS51257">
    <property type="entry name" value="PROKAR_LIPOPROTEIN"/>
    <property type="match status" value="1"/>
</dbReference>
<evidence type="ECO:0000313" key="13">
    <source>
        <dbReference type="EMBL" id="NKE71420.1"/>
    </source>
</evidence>
<dbReference type="RefSeq" id="WP_168060040.1">
    <property type="nucleotide sequence ID" value="NZ_VTOW01000002.1"/>
</dbReference>
<protein>
    <recommendedName>
        <fullName evidence="12">Secretin/TonB short N-terminal domain-containing protein</fullName>
    </recommendedName>
</protein>
<comment type="subcellular location">
    <subcellularLocation>
        <location evidence="10">Cell outer membrane</location>
    </subcellularLocation>
    <subcellularLocation>
        <location evidence="1">Membrane</location>
    </subcellularLocation>
</comment>
<keyword evidence="6" id="KW-0472">Membrane</keyword>
<dbReference type="InterPro" id="IPR011662">
    <property type="entry name" value="Secretin/TonB_short_N"/>
</dbReference>
<dbReference type="InterPro" id="IPR004846">
    <property type="entry name" value="T2SS/T3SS_dom"/>
</dbReference>
<reference evidence="13 14" key="1">
    <citation type="journal article" date="2020" name="Nature">
        <title>Bacterial chemolithoautotrophy via manganese oxidation.</title>
        <authorList>
            <person name="Yu H."/>
            <person name="Leadbetter J.R."/>
        </authorList>
    </citation>
    <scope>NUCLEOTIDE SEQUENCE [LARGE SCALE GENOMIC DNA]</scope>
    <source>
        <strain evidence="13 14">Mn-1</strain>
    </source>
</reference>
<evidence type="ECO:0000256" key="9">
    <source>
        <dbReference type="RuleBase" id="RU004003"/>
    </source>
</evidence>
<dbReference type="SUPFAM" id="SSF48452">
    <property type="entry name" value="TPR-like"/>
    <property type="match status" value="1"/>
</dbReference>
<dbReference type="Proteomes" id="UP000534783">
    <property type="component" value="Unassembled WGS sequence"/>
</dbReference>
<dbReference type="InterPro" id="IPR005644">
    <property type="entry name" value="NolW-like"/>
</dbReference>
<dbReference type="Pfam" id="PF03958">
    <property type="entry name" value="Secretin_N"/>
    <property type="match status" value="1"/>
</dbReference>
<evidence type="ECO:0000256" key="10">
    <source>
        <dbReference type="RuleBase" id="RU004004"/>
    </source>
</evidence>
<accession>A0A7X6DQC3</accession>
<evidence type="ECO:0000313" key="14">
    <source>
        <dbReference type="Proteomes" id="UP000534783"/>
    </source>
</evidence>
<dbReference type="InterPro" id="IPR011990">
    <property type="entry name" value="TPR-like_helical_dom_sf"/>
</dbReference>
<comment type="similarity">
    <text evidence="9">Belongs to the bacterial secretin family.</text>
</comment>
<evidence type="ECO:0000256" key="1">
    <source>
        <dbReference type="ARBA" id="ARBA00004370"/>
    </source>
</evidence>
<dbReference type="InterPro" id="IPR008965">
    <property type="entry name" value="CBM2/CBM3_carb-bd_dom_sf"/>
</dbReference>
<feature type="region of interest" description="Disordered" evidence="11">
    <location>
        <begin position="607"/>
        <end position="637"/>
    </location>
</feature>
<dbReference type="InterPro" id="IPR002102">
    <property type="entry name" value="Cohesin_dom"/>
</dbReference>
<dbReference type="EMBL" id="VTOW01000002">
    <property type="protein sequence ID" value="NKE71420.1"/>
    <property type="molecule type" value="Genomic_DNA"/>
</dbReference>
<dbReference type="InterPro" id="IPR038591">
    <property type="entry name" value="NolW-like_sf"/>
</dbReference>
<dbReference type="Pfam" id="PF00263">
    <property type="entry name" value="Secretin"/>
    <property type="match status" value="1"/>
</dbReference>
<dbReference type="Gene3D" id="3.30.1370.120">
    <property type="match status" value="1"/>
</dbReference>
<keyword evidence="14" id="KW-1185">Reference proteome</keyword>
<evidence type="ECO:0000256" key="4">
    <source>
        <dbReference type="ARBA" id="ARBA00022737"/>
    </source>
</evidence>
<dbReference type="Gene3D" id="2.60.40.680">
    <property type="match status" value="1"/>
</dbReference>
<organism evidence="13 14">
    <name type="scientific">Candidatus Manganitrophus noduliformans</name>
    <dbReference type="NCBI Taxonomy" id="2606439"/>
    <lineage>
        <taxon>Bacteria</taxon>
        <taxon>Pseudomonadati</taxon>
        <taxon>Nitrospirota</taxon>
        <taxon>Nitrospiria</taxon>
        <taxon>Candidatus Troglogloeales</taxon>
        <taxon>Candidatus Manganitrophaceae</taxon>
        <taxon>Candidatus Manganitrophus</taxon>
    </lineage>
</organism>
<keyword evidence="7" id="KW-0998">Cell outer membrane</keyword>
<dbReference type="InterPro" id="IPR019734">
    <property type="entry name" value="TPR_rpt"/>
</dbReference>
<comment type="caution">
    <text evidence="13">The sequence shown here is derived from an EMBL/GenBank/DDBJ whole genome shotgun (WGS) entry which is preliminary data.</text>
</comment>
<dbReference type="SMART" id="SM00028">
    <property type="entry name" value="TPR"/>
    <property type="match status" value="3"/>
</dbReference>
<feature type="repeat" description="TPR" evidence="8">
    <location>
        <begin position="28"/>
        <end position="61"/>
    </location>
</feature>
<keyword evidence="5 8" id="KW-0802">TPR repeat</keyword>
<dbReference type="InterPro" id="IPR050810">
    <property type="entry name" value="Bact_Secretion_Sys_Channel"/>
</dbReference>
<feature type="compositionally biased region" description="Pro residues" evidence="11">
    <location>
        <begin position="617"/>
        <end position="626"/>
    </location>
</feature>
<dbReference type="PANTHER" id="PTHR30332">
    <property type="entry name" value="PROBABLE GENERAL SECRETION PATHWAY PROTEIN D"/>
    <property type="match status" value="1"/>
</dbReference>
<dbReference type="SMART" id="SM00965">
    <property type="entry name" value="STN"/>
    <property type="match status" value="1"/>
</dbReference>
<evidence type="ECO:0000256" key="5">
    <source>
        <dbReference type="ARBA" id="ARBA00022803"/>
    </source>
</evidence>
<dbReference type="Pfam" id="PF07719">
    <property type="entry name" value="TPR_2"/>
    <property type="match status" value="1"/>
</dbReference>
<feature type="compositionally biased region" description="Polar residues" evidence="11">
    <location>
        <begin position="628"/>
        <end position="637"/>
    </location>
</feature>
<dbReference type="InterPro" id="IPR013105">
    <property type="entry name" value="TPR_2"/>
</dbReference>
<dbReference type="GO" id="GO:0009279">
    <property type="term" value="C:cell outer membrane"/>
    <property type="evidence" value="ECO:0007669"/>
    <property type="project" value="UniProtKB-SubCell"/>
</dbReference>
<dbReference type="Gene3D" id="3.30.1370.130">
    <property type="match status" value="1"/>
</dbReference>
<dbReference type="GO" id="GO:0009306">
    <property type="term" value="P:protein secretion"/>
    <property type="evidence" value="ECO:0007669"/>
    <property type="project" value="InterPro"/>
</dbReference>
<evidence type="ECO:0000256" key="7">
    <source>
        <dbReference type="ARBA" id="ARBA00023237"/>
    </source>
</evidence>
<feature type="repeat" description="TPR" evidence="8">
    <location>
        <begin position="125"/>
        <end position="158"/>
    </location>
</feature>
<dbReference type="Pfam" id="PF00963">
    <property type="entry name" value="Cohesin"/>
    <property type="match status" value="1"/>
</dbReference>
<evidence type="ECO:0000256" key="6">
    <source>
        <dbReference type="ARBA" id="ARBA00023136"/>
    </source>
</evidence>
<dbReference type="AlphaFoldDB" id="A0A7X6DQC3"/>
<evidence type="ECO:0000256" key="11">
    <source>
        <dbReference type="SAM" id="MobiDB-lite"/>
    </source>
</evidence>
<evidence type="ECO:0000259" key="12">
    <source>
        <dbReference type="SMART" id="SM00965"/>
    </source>
</evidence>
<dbReference type="GO" id="GO:0015627">
    <property type="term" value="C:type II protein secretion system complex"/>
    <property type="evidence" value="ECO:0007669"/>
    <property type="project" value="TreeGrafter"/>
</dbReference>
<dbReference type="PANTHER" id="PTHR30332:SF17">
    <property type="entry name" value="TYPE IV PILIATION SYSTEM PROTEIN DR_0774-RELATED"/>
    <property type="match status" value="1"/>
</dbReference>
<sequence>MQENRGRVRVSITIGAALFFFLLSGCFTSKQVRLGDEFANEKRWEEAYHVYSDALKKDPFNQKLKQKMDEAKMKAAAVHADRAKVLLSQKNLPVALEEIKRAMLLDPSRAEYQDLFAQTFRKKEAEDHFSLGQKLLKAERFGEAIEFLERALERDPTLPQGAEILAQARKGQRAVGDEVDELSLKSTQPITLKFQNARLKEVFELLAKSAGINILFDKDVRDETISIFVKDASFKEALNLILSTNNLFMKRISEETILVIPKTKQKVDQYQDLIIRTFYLSNVRAKEMVNLLRTMLETRRVFVNDELNTIVIRDTPEKVKLAEKIIEANDRKVAEVMFEVEILEMNRTKGSRIGWNFSDGRISGFISDDETPGAFSLQELRDLNDSAIFLILPSILVDFFKQESEAQTLANPRIRVMDNKSAKINIGDRVPILLSTTTSNPTTSTVIGGATTTTSIEFKDVGIKLTIEPNIHLTNDVTMKLNLEVTSLGDLVNLGNGQQQFRFGNRNTETVLNVRDGETVVISGLVRDDERTTTNKIPGLGDIPLIGRLFSNVEKNKAKTDIVMTITPRIIRTFETPEKPLQSFWSGTEETYSTRPLFSEFPTVGEVRGEPEGAPVPSIPSAPLPPSGQSRTAPIQPQAENRLVPILSVLPRESTTTVNGPVNIEVRVDNAKDLSSATLSIAFDPTVLTLKEVVEGDFMKKDGKNVSLVSSTPPNGGAVDVQINRVTDEKGISGSGTLFTLVFEGQRAGASSRVDFRNVRLLNPSRGPINADIFPGLINVR</sequence>
<evidence type="ECO:0000256" key="8">
    <source>
        <dbReference type="PROSITE-ProRule" id="PRU00339"/>
    </source>
</evidence>
<evidence type="ECO:0000256" key="3">
    <source>
        <dbReference type="ARBA" id="ARBA00022729"/>
    </source>
</evidence>
<keyword evidence="2 10" id="KW-0813">Transport</keyword>
<dbReference type="GO" id="GO:0000272">
    <property type="term" value="P:polysaccharide catabolic process"/>
    <property type="evidence" value="ECO:0007669"/>
    <property type="project" value="InterPro"/>
</dbReference>